<evidence type="ECO:0000259" key="1">
    <source>
        <dbReference type="PROSITE" id="PS50250"/>
    </source>
</evidence>
<organism evidence="2 3">
    <name type="scientific">Linderina pennispora</name>
    <dbReference type="NCBI Taxonomy" id="61395"/>
    <lineage>
        <taxon>Eukaryota</taxon>
        <taxon>Fungi</taxon>
        <taxon>Fungi incertae sedis</taxon>
        <taxon>Zoopagomycota</taxon>
        <taxon>Kickxellomycotina</taxon>
        <taxon>Kickxellomycetes</taxon>
        <taxon>Kickxellales</taxon>
        <taxon>Kickxellaceae</taxon>
        <taxon>Linderina</taxon>
    </lineage>
</organism>
<dbReference type="InterPro" id="IPR000717">
    <property type="entry name" value="PCI_dom"/>
</dbReference>
<name>A0A1Y1VZL9_9FUNG</name>
<sequence length="392" mass="45550">MSDDDFMYDEDDNYEFEYDEDEGDDQDVGVENKYYNAKAMRDEFEVALQEFQAVISEEDPAGDWGFRATKQIIKLYLARKDYANVLEYYSRMLDFVRKSIVTRNYAEKSINNMLERFTMQFYQRTLGVLKEAKNDRLWLRTSLRLAKLLLDQKNYKALREQLGALRSECVDAAGAIILERGTQLLEINAMYLSMYADLDEPKKLKDIYTECVGIKSAISHPRVLGLIRECGGKMFMSEQNWEGARSDFFESFKNYDEAGSPQRIQVLKYLVLASMLSESEINPFASPETKSYRDDPSISAMTNLVTAYEQQDLETFERILRQNPRDIENDTFIKNYIGDLRRTVRMQALQTAVAPYTRLLIALILDKRLMAKIDQENAILILEQQSADSSQY</sequence>
<dbReference type="PANTHER" id="PTHR10678">
    <property type="entry name" value="26S PROTEASOME NON-ATPASE REGULATORY SUBUNIT 11/COP9 SIGNALOSOME COMPLEX SUBUNIT 2"/>
    <property type="match status" value="1"/>
</dbReference>
<dbReference type="STRING" id="61395.A0A1Y1VZL9"/>
<dbReference type="EMBL" id="MCFD01000014">
    <property type="protein sequence ID" value="ORX66718.1"/>
    <property type="molecule type" value="Genomic_DNA"/>
</dbReference>
<protein>
    <recommendedName>
        <fullName evidence="1">PCI domain-containing protein</fullName>
    </recommendedName>
</protein>
<comment type="caution">
    <text evidence="2">The sequence shown here is derived from an EMBL/GenBank/DDBJ whole genome shotgun (WGS) entry which is preliminary data.</text>
</comment>
<accession>A0A1Y1VZL9</accession>
<dbReference type="Proteomes" id="UP000193922">
    <property type="component" value="Unassembled WGS sequence"/>
</dbReference>
<dbReference type="SMART" id="SM00753">
    <property type="entry name" value="PAM"/>
    <property type="match status" value="1"/>
</dbReference>
<dbReference type="InterPro" id="IPR050871">
    <property type="entry name" value="26S_Proteasome/COP9_Components"/>
</dbReference>
<dbReference type="PROSITE" id="PS50250">
    <property type="entry name" value="PCI"/>
    <property type="match status" value="1"/>
</dbReference>
<dbReference type="Gene3D" id="1.25.40.570">
    <property type="match status" value="1"/>
</dbReference>
<proteinExistence type="predicted"/>
<feature type="domain" description="PCI" evidence="1">
    <location>
        <begin position="237"/>
        <end position="392"/>
    </location>
</feature>
<evidence type="ECO:0000313" key="3">
    <source>
        <dbReference type="Proteomes" id="UP000193922"/>
    </source>
</evidence>
<reference evidence="2 3" key="1">
    <citation type="submission" date="2016-07" db="EMBL/GenBank/DDBJ databases">
        <title>Pervasive Adenine N6-methylation of Active Genes in Fungi.</title>
        <authorList>
            <consortium name="DOE Joint Genome Institute"/>
            <person name="Mondo S.J."/>
            <person name="Dannebaum R.O."/>
            <person name="Kuo R.C."/>
            <person name="Labutti K."/>
            <person name="Haridas S."/>
            <person name="Kuo A."/>
            <person name="Salamov A."/>
            <person name="Ahrendt S.R."/>
            <person name="Lipzen A."/>
            <person name="Sullivan W."/>
            <person name="Andreopoulos W.B."/>
            <person name="Clum A."/>
            <person name="Lindquist E."/>
            <person name="Daum C."/>
            <person name="Ramamoorthy G.K."/>
            <person name="Gryganskyi A."/>
            <person name="Culley D."/>
            <person name="Magnuson J.K."/>
            <person name="James T.Y."/>
            <person name="O'Malley M.A."/>
            <person name="Stajich J.E."/>
            <person name="Spatafora J.W."/>
            <person name="Visel A."/>
            <person name="Grigoriev I.V."/>
        </authorList>
    </citation>
    <scope>NUCLEOTIDE SEQUENCE [LARGE SCALE GENOMIC DNA]</scope>
    <source>
        <strain evidence="2 3">ATCC 12442</strain>
    </source>
</reference>
<dbReference type="AlphaFoldDB" id="A0A1Y1VZL9"/>
<evidence type="ECO:0000313" key="2">
    <source>
        <dbReference type="EMBL" id="ORX66718.1"/>
    </source>
</evidence>
<keyword evidence="3" id="KW-1185">Reference proteome</keyword>
<dbReference type="InterPro" id="IPR036390">
    <property type="entry name" value="WH_DNA-bd_sf"/>
</dbReference>
<dbReference type="OrthoDB" id="194139at2759"/>
<dbReference type="RefSeq" id="XP_040740677.1">
    <property type="nucleotide sequence ID" value="XM_040888421.1"/>
</dbReference>
<dbReference type="SUPFAM" id="SSF46785">
    <property type="entry name" value="Winged helix' DNA-binding domain"/>
    <property type="match status" value="1"/>
</dbReference>
<dbReference type="GeneID" id="63805069"/>
<gene>
    <name evidence="2" type="ORF">DL89DRAFT_269761</name>
</gene>